<dbReference type="InterPro" id="IPR013525">
    <property type="entry name" value="ABC2_TM"/>
</dbReference>
<keyword evidence="4" id="KW-0547">Nucleotide-binding</keyword>
<dbReference type="InterPro" id="IPR017871">
    <property type="entry name" value="ABC_transporter-like_CS"/>
</dbReference>
<dbReference type="GO" id="GO:0005524">
    <property type="term" value="F:ATP binding"/>
    <property type="evidence" value="ECO:0007669"/>
    <property type="project" value="UniProtKB-KW"/>
</dbReference>
<evidence type="ECO:0000256" key="1">
    <source>
        <dbReference type="ARBA" id="ARBA00004141"/>
    </source>
</evidence>
<dbReference type="InterPro" id="IPR003593">
    <property type="entry name" value="AAA+_ATPase"/>
</dbReference>
<dbReference type="KEGG" id="dcr:108211494"/>
<evidence type="ECO:0000256" key="5">
    <source>
        <dbReference type="ARBA" id="ARBA00022840"/>
    </source>
</evidence>
<keyword evidence="5" id="KW-0067">ATP-binding</keyword>
<comment type="subcellular location">
    <subcellularLocation>
        <location evidence="1">Membrane</location>
        <topology evidence="1">Multi-pass membrane protein</topology>
    </subcellularLocation>
</comment>
<dbReference type="PROSITE" id="PS00211">
    <property type="entry name" value="ABC_TRANSPORTER_1"/>
    <property type="match status" value="1"/>
</dbReference>
<dbReference type="SMART" id="SM00382">
    <property type="entry name" value="AAA"/>
    <property type="match status" value="1"/>
</dbReference>
<accession>A0A166ABW5</accession>
<dbReference type="Gramene" id="KZN01016">
    <property type="protein sequence ID" value="KZN01016"/>
    <property type="gene ID" value="DCAR_009770"/>
</dbReference>
<protein>
    <submittedName>
        <fullName evidence="8">Uncharacterized protein</fullName>
    </submittedName>
</protein>
<dbReference type="PANTHER" id="PTHR48041">
    <property type="entry name" value="ABC TRANSPORTER G FAMILY MEMBER 28"/>
    <property type="match status" value="1"/>
</dbReference>
<sequence>MPLPMSMVNPSDHKITQFSIRAKNLSYKLPSRKRYHRYFNLCPWEESSNEMGKYILKDVDCEAKPGEITAVAGPSGAGKTTLLEILAGYISQSKVSGQVLVNDQAMNTMHFRRLSSYVTQDEALFPLLTVEETLVYSARFRLHGGVSRATTRAKQLLQELGLEHVAGARIGDESKRGISGGEKRRVSIGVALVHDPAVLLLDEPTSGLDSAAALQVMLLLKSMAKNQSKTIILTIHQPGFRIIELFDQVILLSKGIVLHQGSLHHLEERLKIAGHCIPMQVNILEYSIDVTEGLLKDMEECNILVDEAKHEQECVEIISFMGHVDENYMLYSNSFLKEVFILCQRFTYNIFRTKQLFSAKLTQSIVVGLLLGTIFMNANKDHDTVKLHTRLGFFAFNLSFLLSSSIEALPIFVQERRILMRETSSGAYRIASYVTASTVIFLPFLLVGASLYSITVYWLVGLRRDIDRFFYFSLVVWLVSLMSNSFVAFCSALFPNFVMGMSFTGGIMGSFFLFSGYFISKDELPKYWKFMHYLSLFKYPFESFLINEFGGDDKNTRCLELTEGACVYGQEFLMHQNLKESQKWSNLGVMVSFISVYRFLSFVVLWYRSYKSRT</sequence>
<dbReference type="OrthoDB" id="66620at2759"/>
<reference evidence="8" key="2">
    <citation type="submission" date="2022-03" db="EMBL/GenBank/DDBJ databases">
        <title>Draft title - Genomic analysis of global carrot germplasm unveils the trajectory of domestication and the origin of high carotenoid orange carrot.</title>
        <authorList>
            <person name="Iorizzo M."/>
            <person name="Ellison S."/>
            <person name="Senalik D."/>
            <person name="Macko-Podgorni A."/>
            <person name="Grzebelus D."/>
            <person name="Bostan H."/>
            <person name="Rolling W."/>
            <person name="Curaba J."/>
            <person name="Simon P."/>
        </authorList>
    </citation>
    <scope>NUCLEOTIDE SEQUENCE</scope>
    <source>
        <tissue evidence="8">Leaf</tissue>
    </source>
</reference>
<dbReference type="InterPro" id="IPR027417">
    <property type="entry name" value="P-loop_NTPase"/>
</dbReference>
<dbReference type="Gene3D" id="3.40.50.300">
    <property type="entry name" value="P-loop containing nucleotide triphosphate hydrolases"/>
    <property type="match status" value="1"/>
</dbReference>
<dbReference type="Pfam" id="PF00005">
    <property type="entry name" value="ABC_tran"/>
    <property type="match status" value="1"/>
</dbReference>
<dbReference type="GO" id="GO:0140359">
    <property type="term" value="F:ABC-type transporter activity"/>
    <property type="evidence" value="ECO:0007669"/>
    <property type="project" value="InterPro"/>
</dbReference>
<evidence type="ECO:0000256" key="6">
    <source>
        <dbReference type="ARBA" id="ARBA00022989"/>
    </source>
</evidence>
<evidence type="ECO:0000256" key="4">
    <source>
        <dbReference type="ARBA" id="ARBA00022741"/>
    </source>
</evidence>
<keyword evidence="3" id="KW-0812">Transmembrane</keyword>
<name>A0A166ABW5_DAUCS</name>
<dbReference type="InterPro" id="IPR050352">
    <property type="entry name" value="ABCG_transporters"/>
</dbReference>
<dbReference type="OMA" id="FMLQFPA"/>
<evidence type="ECO:0000313" key="9">
    <source>
        <dbReference type="Proteomes" id="UP000077755"/>
    </source>
</evidence>
<evidence type="ECO:0000256" key="7">
    <source>
        <dbReference type="ARBA" id="ARBA00023136"/>
    </source>
</evidence>
<dbReference type="InterPro" id="IPR043926">
    <property type="entry name" value="ABCG_dom"/>
</dbReference>
<dbReference type="GO" id="GO:0016887">
    <property type="term" value="F:ATP hydrolysis activity"/>
    <property type="evidence" value="ECO:0007669"/>
    <property type="project" value="InterPro"/>
</dbReference>
<keyword evidence="7" id="KW-0472">Membrane</keyword>
<dbReference type="PANTHER" id="PTHR48041:SF100">
    <property type="entry name" value="ABC TRANSPORTER-LIKE"/>
    <property type="match status" value="1"/>
</dbReference>
<dbReference type="FunFam" id="3.40.50.300:FF:001473">
    <property type="entry name" value="ATP-binding cassette transporter"/>
    <property type="match status" value="1"/>
</dbReference>
<reference evidence="8" key="1">
    <citation type="journal article" date="2016" name="Nat. Genet.">
        <title>A high-quality carrot genome assembly provides new insights into carotenoid accumulation and asterid genome evolution.</title>
        <authorList>
            <person name="Iorizzo M."/>
            <person name="Ellison S."/>
            <person name="Senalik D."/>
            <person name="Zeng P."/>
            <person name="Satapoomin P."/>
            <person name="Huang J."/>
            <person name="Bowman M."/>
            <person name="Iovene M."/>
            <person name="Sanseverino W."/>
            <person name="Cavagnaro P."/>
            <person name="Yildiz M."/>
            <person name="Macko-Podgorni A."/>
            <person name="Moranska E."/>
            <person name="Grzebelus E."/>
            <person name="Grzebelus D."/>
            <person name="Ashrafi H."/>
            <person name="Zheng Z."/>
            <person name="Cheng S."/>
            <person name="Spooner D."/>
            <person name="Van Deynze A."/>
            <person name="Simon P."/>
        </authorList>
    </citation>
    <scope>NUCLEOTIDE SEQUENCE</scope>
    <source>
        <tissue evidence="8">Leaf</tissue>
    </source>
</reference>
<dbReference type="Proteomes" id="UP000077755">
    <property type="component" value="Chromosome 3"/>
</dbReference>
<dbReference type="GO" id="GO:0016020">
    <property type="term" value="C:membrane"/>
    <property type="evidence" value="ECO:0007669"/>
    <property type="project" value="UniProtKB-SubCell"/>
</dbReference>
<dbReference type="InterPro" id="IPR003439">
    <property type="entry name" value="ABC_transporter-like_ATP-bd"/>
</dbReference>
<dbReference type="PROSITE" id="PS50893">
    <property type="entry name" value="ABC_TRANSPORTER_2"/>
    <property type="match status" value="1"/>
</dbReference>
<gene>
    <name evidence="8" type="ORF">DCAR_0311030</name>
</gene>
<dbReference type="Pfam" id="PF19055">
    <property type="entry name" value="ABC2_membrane_7"/>
    <property type="match status" value="1"/>
</dbReference>
<evidence type="ECO:0000256" key="3">
    <source>
        <dbReference type="ARBA" id="ARBA00022692"/>
    </source>
</evidence>
<dbReference type="AlphaFoldDB" id="A0A166ABW5"/>
<dbReference type="EMBL" id="CP093345">
    <property type="protein sequence ID" value="WOG91779.1"/>
    <property type="molecule type" value="Genomic_DNA"/>
</dbReference>
<organism evidence="8 9">
    <name type="scientific">Daucus carota subsp. sativus</name>
    <name type="common">Carrot</name>
    <dbReference type="NCBI Taxonomy" id="79200"/>
    <lineage>
        <taxon>Eukaryota</taxon>
        <taxon>Viridiplantae</taxon>
        <taxon>Streptophyta</taxon>
        <taxon>Embryophyta</taxon>
        <taxon>Tracheophyta</taxon>
        <taxon>Spermatophyta</taxon>
        <taxon>Magnoliopsida</taxon>
        <taxon>eudicotyledons</taxon>
        <taxon>Gunneridae</taxon>
        <taxon>Pentapetalae</taxon>
        <taxon>asterids</taxon>
        <taxon>campanulids</taxon>
        <taxon>Apiales</taxon>
        <taxon>Apiaceae</taxon>
        <taxon>Apioideae</taxon>
        <taxon>Scandiceae</taxon>
        <taxon>Daucinae</taxon>
        <taxon>Daucus</taxon>
        <taxon>Daucus sect. Daucus</taxon>
    </lineage>
</organism>
<keyword evidence="6" id="KW-1133">Transmembrane helix</keyword>
<dbReference type="Pfam" id="PF01061">
    <property type="entry name" value="ABC2_membrane"/>
    <property type="match status" value="1"/>
</dbReference>
<evidence type="ECO:0000256" key="2">
    <source>
        <dbReference type="ARBA" id="ARBA00022448"/>
    </source>
</evidence>
<keyword evidence="9" id="KW-1185">Reference proteome</keyword>
<keyword evidence="2" id="KW-0813">Transport</keyword>
<proteinExistence type="predicted"/>
<dbReference type="SUPFAM" id="SSF52540">
    <property type="entry name" value="P-loop containing nucleoside triphosphate hydrolases"/>
    <property type="match status" value="1"/>
</dbReference>
<evidence type="ECO:0000313" key="8">
    <source>
        <dbReference type="EMBL" id="WOG91779.1"/>
    </source>
</evidence>